<comment type="subcellular location">
    <subcellularLocation>
        <location evidence="1">Cell membrane</location>
        <topology evidence="1">Multi-pass membrane protein</topology>
    </subcellularLocation>
</comment>
<dbReference type="Proteomes" id="UP000053462">
    <property type="component" value="Unassembled WGS sequence"/>
</dbReference>
<dbReference type="STRING" id="227598.APY94_02320"/>
<dbReference type="Pfam" id="PF02653">
    <property type="entry name" value="BPD_transp_2"/>
    <property type="match status" value="1"/>
</dbReference>
<feature type="transmembrane region" description="Helical" evidence="6">
    <location>
        <begin position="33"/>
        <end position="55"/>
    </location>
</feature>
<proteinExistence type="predicted"/>
<dbReference type="EMBL" id="LLYW01000007">
    <property type="protein sequence ID" value="KUH34314.1"/>
    <property type="molecule type" value="Genomic_DNA"/>
</dbReference>
<feature type="transmembrane region" description="Helical" evidence="6">
    <location>
        <begin position="188"/>
        <end position="211"/>
    </location>
</feature>
<keyword evidence="3 6" id="KW-0812">Transmembrane</keyword>
<dbReference type="RefSeq" id="WP_058938109.1">
    <property type="nucleotide sequence ID" value="NZ_LLYW01000007.1"/>
</dbReference>
<dbReference type="AlphaFoldDB" id="A0A100XZ62"/>
<dbReference type="GO" id="GO:0022857">
    <property type="term" value="F:transmembrane transporter activity"/>
    <property type="evidence" value="ECO:0007669"/>
    <property type="project" value="InterPro"/>
</dbReference>
<feature type="transmembrane region" description="Helical" evidence="6">
    <location>
        <begin position="266"/>
        <end position="288"/>
    </location>
</feature>
<evidence type="ECO:0000256" key="1">
    <source>
        <dbReference type="ARBA" id="ARBA00004651"/>
    </source>
</evidence>
<reference evidence="7 8" key="1">
    <citation type="submission" date="2015-10" db="EMBL/GenBank/DDBJ databases">
        <title>Draft genome sequence of Thermococcus celericrescens strain DSM 17994.</title>
        <authorList>
            <person name="Hong S.-J."/>
            <person name="Park C.-E."/>
            <person name="Shin J.-H."/>
        </authorList>
    </citation>
    <scope>NUCLEOTIDE SEQUENCE [LARGE SCALE GENOMIC DNA]</scope>
    <source>
        <strain evidence="7 8">DSM 17994</strain>
    </source>
</reference>
<dbReference type="CDD" id="cd06580">
    <property type="entry name" value="TM_PBP1_transp_TpRbsC_like"/>
    <property type="match status" value="1"/>
</dbReference>
<evidence type="ECO:0000313" key="7">
    <source>
        <dbReference type="EMBL" id="KUH34314.1"/>
    </source>
</evidence>
<dbReference type="GO" id="GO:0005886">
    <property type="term" value="C:plasma membrane"/>
    <property type="evidence" value="ECO:0007669"/>
    <property type="project" value="UniProtKB-SubCell"/>
</dbReference>
<keyword evidence="8" id="KW-1185">Reference proteome</keyword>
<comment type="caution">
    <text evidence="7">The sequence shown here is derived from an EMBL/GenBank/DDBJ whole genome shotgun (WGS) entry which is preliminary data.</text>
</comment>
<feature type="transmembrane region" description="Helical" evidence="6">
    <location>
        <begin position="62"/>
        <end position="85"/>
    </location>
</feature>
<evidence type="ECO:0000256" key="6">
    <source>
        <dbReference type="SAM" id="Phobius"/>
    </source>
</evidence>
<dbReference type="InterPro" id="IPR001851">
    <property type="entry name" value="ABC_transp_permease"/>
</dbReference>
<evidence type="ECO:0000313" key="8">
    <source>
        <dbReference type="Proteomes" id="UP000053462"/>
    </source>
</evidence>
<accession>A0A100XZ62</accession>
<feature type="transmembrane region" description="Helical" evidence="6">
    <location>
        <begin position="134"/>
        <end position="157"/>
    </location>
</feature>
<feature type="transmembrane region" description="Helical" evidence="6">
    <location>
        <begin position="223"/>
        <end position="246"/>
    </location>
</feature>
<dbReference type="PANTHER" id="PTHR43370:SF1">
    <property type="entry name" value="GUANOSINE ABC TRANSPORTER PERMEASE PROTEIN NUPQ"/>
    <property type="match status" value="1"/>
</dbReference>
<dbReference type="OrthoDB" id="372203at2157"/>
<gene>
    <name evidence="7" type="ORF">APY94_02320</name>
</gene>
<evidence type="ECO:0000256" key="4">
    <source>
        <dbReference type="ARBA" id="ARBA00022989"/>
    </source>
</evidence>
<keyword evidence="5 6" id="KW-0472">Membrane</keyword>
<feature type="transmembrane region" description="Helical" evidence="6">
    <location>
        <begin position="91"/>
        <end position="113"/>
    </location>
</feature>
<evidence type="ECO:0000256" key="2">
    <source>
        <dbReference type="ARBA" id="ARBA00022475"/>
    </source>
</evidence>
<sequence>MNETMVISLLLGSLAAMVPIALTSIGAVISERAGVVNIGYEGILMFSAFFGAIFAEMAGNGWVGLLGGAFVGLLFGALHGVLTVYLKGDHVIPGIGLNLLGLGAVAFGIRAYWGTAGQHQVPSNAQISPLWMDAFGNSLSPMVPITIAIAIIAWWVLFKTPFGLRIRAVGENPEAADALGINVELYRFTAVLIASALAGVAGAYLSVDWLGTVTKTIAAGRGFIALANMVFSGWNPVVALGGAFLFGFFDNFAIYIQNNPWLAGTIPWQFIATLPYVVTLIVVAGIIGKARPPKWDGRPYKRE</sequence>
<evidence type="ECO:0000256" key="5">
    <source>
        <dbReference type="ARBA" id="ARBA00023136"/>
    </source>
</evidence>
<evidence type="ECO:0000256" key="3">
    <source>
        <dbReference type="ARBA" id="ARBA00022692"/>
    </source>
</evidence>
<name>A0A100XZ62_9EURY</name>
<keyword evidence="4 6" id="KW-1133">Transmembrane helix</keyword>
<dbReference type="PANTHER" id="PTHR43370">
    <property type="entry name" value="SUGAR ABC TRANSPORTER INTEGRAL MEMBRANE PROTEIN-RELATED"/>
    <property type="match status" value="1"/>
</dbReference>
<keyword evidence="2" id="KW-1003">Cell membrane</keyword>
<protein>
    <submittedName>
        <fullName evidence="7">ABC transporter permease</fullName>
    </submittedName>
</protein>
<organism evidence="7 8">
    <name type="scientific">Thermococcus celericrescens</name>
    <dbReference type="NCBI Taxonomy" id="227598"/>
    <lineage>
        <taxon>Archaea</taxon>
        <taxon>Methanobacteriati</taxon>
        <taxon>Methanobacteriota</taxon>
        <taxon>Thermococci</taxon>
        <taxon>Thermococcales</taxon>
        <taxon>Thermococcaceae</taxon>
        <taxon>Thermococcus</taxon>
    </lineage>
</organism>